<comment type="subcellular location">
    <subcellularLocation>
        <location evidence="9">Cell membrane</location>
        <topology evidence="9">Multi-pass membrane protein</topology>
    </subcellularLocation>
    <subcellularLocation>
        <location evidence="1">Membrane</location>
        <topology evidence="1">Multi-pass membrane protein</topology>
    </subcellularLocation>
</comment>
<dbReference type="InterPro" id="IPR006668">
    <property type="entry name" value="Mg_transptr_MgtE_intracell_dom"/>
</dbReference>
<dbReference type="Gene3D" id="1.25.60.10">
    <property type="entry name" value="MgtE N-terminal domain-like"/>
    <property type="match status" value="1"/>
</dbReference>
<keyword evidence="7 9" id="KW-0472">Membrane</keyword>
<dbReference type="Pfam" id="PF01769">
    <property type="entry name" value="MgtE"/>
    <property type="match status" value="1"/>
</dbReference>
<evidence type="ECO:0000256" key="1">
    <source>
        <dbReference type="ARBA" id="ARBA00004141"/>
    </source>
</evidence>
<gene>
    <name evidence="11" type="primary">mgtE</name>
    <name evidence="11" type="ORF">ACE1CA_07910</name>
</gene>
<keyword evidence="9" id="KW-0479">Metal-binding</keyword>
<dbReference type="EMBL" id="JBHFNT010000067">
    <property type="protein sequence ID" value="MFB2834445.1"/>
    <property type="molecule type" value="Genomic_DNA"/>
</dbReference>
<feature type="transmembrane region" description="Helical" evidence="9">
    <location>
        <begin position="354"/>
        <end position="376"/>
    </location>
</feature>
<name>A0ABV4WH94_9CYAN</name>
<keyword evidence="8" id="KW-0129">CBS domain</keyword>
<organism evidence="11 12">
    <name type="scientific">Floridaenema evergladense BLCC-F167</name>
    <dbReference type="NCBI Taxonomy" id="3153639"/>
    <lineage>
        <taxon>Bacteria</taxon>
        <taxon>Bacillati</taxon>
        <taxon>Cyanobacteriota</taxon>
        <taxon>Cyanophyceae</taxon>
        <taxon>Oscillatoriophycideae</taxon>
        <taxon>Aerosakkonematales</taxon>
        <taxon>Aerosakkonemataceae</taxon>
        <taxon>Floridanema</taxon>
        <taxon>Floridanema evergladense</taxon>
    </lineage>
</organism>
<dbReference type="NCBIfam" id="TIGR00400">
    <property type="entry name" value="mgtE"/>
    <property type="match status" value="1"/>
</dbReference>
<evidence type="ECO:0000313" key="12">
    <source>
        <dbReference type="Proteomes" id="UP001576780"/>
    </source>
</evidence>
<keyword evidence="3 9" id="KW-0813">Transport</keyword>
<evidence type="ECO:0000256" key="5">
    <source>
        <dbReference type="ARBA" id="ARBA00022842"/>
    </source>
</evidence>
<proteinExistence type="inferred from homology"/>
<accession>A0ABV4WH94</accession>
<dbReference type="Pfam" id="PF03448">
    <property type="entry name" value="MgtE_N"/>
    <property type="match status" value="1"/>
</dbReference>
<feature type="domain" description="CBS" evidence="10">
    <location>
        <begin position="197"/>
        <end position="253"/>
    </location>
</feature>
<evidence type="ECO:0000256" key="6">
    <source>
        <dbReference type="ARBA" id="ARBA00022989"/>
    </source>
</evidence>
<feature type="transmembrane region" description="Helical" evidence="9">
    <location>
        <begin position="426"/>
        <end position="447"/>
    </location>
</feature>
<keyword evidence="9" id="KW-1003">Cell membrane</keyword>
<dbReference type="SMART" id="SM00116">
    <property type="entry name" value="CBS"/>
    <property type="match status" value="2"/>
</dbReference>
<dbReference type="InterPro" id="IPR036739">
    <property type="entry name" value="SLC41_membr_dom_sf"/>
</dbReference>
<dbReference type="InterPro" id="IPR000644">
    <property type="entry name" value="CBS_dom"/>
</dbReference>
<evidence type="ECO:0000256" key="3">
    <source>
        <dbReference type="ARBA" id="ARBA00022448"/>
    </source>
</evidence>
<evidence type="ECO:0000256" key="8">
    <source>
        <dbReference type="PROSITE-ProRule" id="PRU00703"/>
    </source>
</evidence>
<dbReference type="SUPFAM" id="SSF158791">
    <property type="entry name" value="MgtE N-terminal domain-like"/>
    <property type="match status" value="1"/>
</dbReference>
<dbReference type="PROSITE" id="PS51371">
    <property type="entry name" value="CBS"/>
    <property type="match status" value="2"/>
</dbReference>
<evidence type="ECO:0000313" key="11">
    <source>
        <dbReference type="EMBL" id="MFB2834445.1"/>
    </source>
</evidence>
<feature type="transmembrane region" description="Helical" evidence="9">
    <location>
        <begin position="382"/>
        <end position="405"/>
    </location>
</feature>
<dbReference type="RefSeq" id="WP_413276877.1">
    <property type="nucleotide sequence ID" value="NZ_JBHFNT010000067.1"/>
</dbReference>
<comment type="function">
    <text evidence="9">Acts as a magnesium transporter.</text>
</comment>
<evidence type="ECO:0000256" key="7">
    <source>
        <dbReference type="ARBA" id="ARBA00023136"/>
    </source>
</evidence>
<comment type="subunit">
    <text evidence="9">Homodimer.</text>
</comment>
<dbReference type="Proteomes" id="UP001576780">
    <property type="component" value="Unassembled WGS sequence"/>
</dbReference>
<dbReference type="Pfam" id="PF00571">
    <property type="entry name" value="CBS"/>
    <property type="match status" value="2"/>
</dbReference>
<comment type="similarity">
    <text evidence="2 9">Belongs to the SLC41A transporter family.</text>
</comment>
<keyword evidence="5 9" id="KW-0460">Magnesium</keyword>
<dbReference type="SUPFAM" id="SSF54631">
    <property type="entry name" value="CBS-domain pair"/>
    <property type="match status" value="1"/>
</dbReference>
<dbReference type="PANTHER" id="PTHR43773">
    <property type="entry name" value="MAGNESIUM TRANSPORTER MGTE"/>
    <property type="match status" value="1"/>
</dbReference>
<dbReference type="InterPro" id="IPR006667">
    <property type="entry name" value="SLC41_membr_dom"/>
</dbReference>
<evidence type="ECO:0000256" key="4">
    <source>
        <dbReference type="ARBA" id="ARBA00022692"/>
    </source>
</evidence>
<sequence>MLTQEGRVTLEDIADLNQLKSELNSLPAVDVGDYITDLPGERRAIAFRLLNKAQAIDVFEYLPQEVQEELIGSLQDTHVCQIMEAMRPDDRAELFDELPAGVVKRLVQQLSPAERQATATILGYPEGTAGRVMTTEYVRLREGLTVGEALSKIRLSDQDKETIYYAYVTDNNRKLVQVVSLRQLLFSIPDALIRDVASDRVIKAYTEMPQEEVARLMQRYDLIALPVVDREDRLVGIVTIDDVIDILEEEATEDIQRLAGVSSGDEEALSSPWVTIQNRLPWLLGVMALYIGAASAIAPFQTVISQVPVLAVIMPIFSNTGGTVAIQAVTVTIRGLSVGEVTPLDTLKILRKEILAALGTASVLGLTLFLLSFIWTTPGSRWVGIIAGLVMAINVFVAVILGTLLPMGIKRLKLDPAMMSGPLLTTTLDAVGFVIFLSLISLSLNVFGLKAH</sequence>
<dbReference type="PANTHER" id="PTHR43773:SF1">
    <property type="entry name" value="MAGNESIUM TRANSPORTER MGTE"/>
    <property type="match status" value="1"/>
</dbReference>
<dbReference type="InterPro" id="IPR038076">
    <property type="entry name" value="MgtE_N_sf"/>
</dbReference>
<evidence type="ECO:0000259" key="10">
    <source>
        <dbReference type="PROSITE" id="PS51371"/>
    </source>
</evidence>
<feature type="domain" description="CBS" evidence="10">
    <location>
        <begin position="133"/>
        <end position="196"/>
    </location>
</feature>
<keyword evidence="6 9" id="KW-1133">Transmembrane helix</keyword>
<protein>
    <recommendedName>
        <fullName evidence="9">Magnesium transporter MgtE</fullName>
    </recommendedName>
</protein>
<dbReference type="CDD" id="cd04606">
    <property type="entry name" value="CBS_pair_Mg_transporter"/>
    <property type="match status" value="1"/>
</dbReference>
<evidence type="ECO:0000256" key="2">
    <source>
        <dbReference type="ARBA" id="ARBA00009749"/>
    </source>
</evidence>
<comment type="caution">
    <text evidence="11">The sequence shown here is derived from an EMBL/GenBank/DDBJ whole genome shotgun (WGS) entry which is preliminary data.</text>
</comment>
<feature type="transmembrane region" description="Helical" evidence="9">
    <location>
        <begin position="312"/>
        <end position="333"/>
    </location>
</feature>
<keyword evidence="12" id="KW-1185">Reference proteome</keyword>
<dbReference type="SMART" id="SM00924">
    <property type="entry name" value="MgtE_N"/>
    <property type="match status" value="1"/>
</dbReference>
<feature type="transmembrane region" description="Helical" evidence="9">
    <location>
        <begin position="280"/>
        <end position="300"/>
    </location>
</feature>
<dbReference type="SUPFAM" id="SSF161093">
    <property type="entry name" value="MgtE membrane domain-like"/>
    <property type="match status" value="1"/>
</dbReference>
<keyword evidence="4 9" id="KW-0812">Transmembrane</keyword>
<evidence type="ECO:0000256" key="9">
    <source>
        <dbReference type="RuleBase" id="RU362011"/>
    </source>
</evidence>
<dbReference type="Gene3D" id="1.10.357.20">
    <property type="entry name" value="SLC41 divalent cation transporters, integral membrane domain"/>
    <property type="match status" value="1"/>
</dbReference>
<dbReference type="InterPro" id="IPR046342">
    <property type="entry name" value="CBS_dom_sf"/>
</dbReference>
<dbReference type="Gene3D" id="3.10.580.10">
    <property type="entry name" value="CBS-domain"/>
    <property type="match status" value="1"/>
</dbReference>
<dbReference type="InterPro" id="IPR006669">
    <property type="entry name" value="MgtE_transporter"/>
</dbReference>
<reference evidence="11 12" key="1">
    <citation type="submission" date="2024-09" db="EMBL/GenBank/DDBJ databases">
        <title>Floridaenema gen nov. (Aerosakkonemataceae, Aerosakkonematales ord. nov., Cyanobacteria) from benthic tropical and subtropical fresh waters, with the description of four new species.</title>
        <authorList>
            <person name="Moretto J.A."/>
            <person name="Berthold D.E."/>
            <person name="Lefler F.W."/>
            <person name="Huang I.-S."/>
            <person name="Laughinghouse H. IV."/>
        </authorList>
    </citation>
    <scope>NUCLEOTIDE SEQUENCE [LARGE SCALE GENOMIC DNA]</scope>
    <source>
        <strain evidence="11 12">BLCC-F167</strain>
    </source>
</reference>